<feature type="transmembrane region" description="Helical" evidence="8">
    <location>
        <begin position="6"/>
        <end position="29"/>
    </location>
</feature>
<dbReference type="Proteomes" id="UP000007648">
    <property type="component" value="Unassembled WGS sequence"/>
</dbReference>
<dbReference type="GeneID" id="100923280"/>
<name>A0A7N4Q1R9_SARHA</name>
<dbReference type="RefSeq" id="XP_003772851.1">
    <property type="nucleotide sequence ID" value="XM_003772803.2"/>
</dbReference>
<dbReference type="OrthoDB" id="286734at2759"/>
<evidence type="ECO:0000256" key="1">
    <source>
        <dbReference type="ARBA" id="ARBA00004477"/>
    </source>
</evidence>
<sequence>MDGLPLFYFHPVTFYQGVAFPFALLFNFLCAMDSFSITARYIFLLVGGCLLAWTAMAQYSVLVFTPAVCAVALFQSVSPEKVHRWTLSFQMTWQTFCHLGLHYTEYYLQEPPCMRFCITLSSLMLLTQRITWLSLDICEGKVVVKKAWKGPCVLSFCSYLLFFPALLGGPLCSFKRFQARVRQPESLWRPLYLGPTTRRGLMFLGLQLLKTLVRGILRASTSLANCRRFGCVYVMWTTAVLFKLSYYSHWMLDEALLWVAGFGLDSRAPLHSEGDVSDTDIWTLETTHRLSLFTRTWNQSTTKWLRRLVFERAKAWPLLQTFAFSAWWHGLHPGQVFGFLCWALMVEADYLIHGRAKVLIRSRPGRLLYRITSWAYTQLIIAYILLAVELRSVSALRLLGASYNSLFPLGYCMFLALIARNKKQAGTLPASFTQ</sequence>
<gene>
    <name evidence="9" type="primary">MBOAT4</name>
</gene>
<dbReference type="GO" id="GO:0030258">
    <property type="term" value="P:lipid modification"/>
    <property type="evidence" value="ECO:0007669"/>
    <property type="project" value="TreeGrafter"/>
</dbReference>
<keyword evidence="6 8" id="KW-0472">Membrane</keyword>
<comment type="subcellular location">
    <subcellularLocation>
        <location evidence="1">Endoplasmic reticulum membrane</location>
        <topology evidence="1">Multi-pass membrane protein</topology>
    </subcellularLocation>
</comment>
<evidence type="ECO:0000256" key="5">
    <source>
        <dbReference type="ARBA" id="ARBA00022989"/>
    </source>
</evidence>
<keyword evidence="7" id="KW-0012">Acyltransferase</keyword>
<feature type="transmembrane region" description="Helical" evidence="8">
    <location>
        <begin position="147"/>
        <end position="167"/>
    </location>
</feature>
<dbReference type="KEGG" id="shr:100923280"/>
<dbReference type="InterPro" id="IPR004299">
    <property type="entry name" value="MBOAT_fam"/>
</dbReference>
<evidence type="ECO:0000256" key="8">
    <source>
        <dbReference type="SAM" id="Phobius"/>
    </source>
</evidence>
<keyword evidence="4" id="KW-0256">Endoplasmic reticulum</keyword>
<organism evidence="9 10">
    <name type="scientific">Sarcophilus harrisii</name>
    <name type="common">Tasmanian devil</name>
    <name type="synonym">Sarcophilus laniarius</name>
    <dbReference type="NCBI Taxonomy" id="9305"/>
    <lineage>
        <taxon>Eukaryota</taxon>
        <taxon>Metazoa</taxon>
        <taxon>Chordata</taxon>
        <taxon>Craniata</taxon>
        <taxon>Vertebrata</taxon>
        <taxon>Euteleostomi</taxon>
        <taxon>Mammalia</taxon>
        <taxon>Metatheria</taxon>
        <taxon>Dasyuromorphia</taxon>
        <taxon>Dasyuridae</taxon>
        <taxon>Sarcophilus</taxon>
    </lineage>
</organism>
<dbReference type="PANTHER" id="PTHR13906">
    <property type="entry name" value="PORCUPINE"/>
    <property type="match status" value="1"/>
</dbReference>
<dbReference type="InterPro" id="IPR049941">
    <property type="entry name" value="LPLAT_7/PORCN-like"/>
</dbReference>
<keyword evidence="3 8" id="KW-0812">Transmembrane</keyword>
<reference evidence="9" key="2">
    <citation type="submission" date="2025-08" db="UniProtKB">
        <authorList>
            <consortium name="Ensembl"/>
        </authorList>
    </citation>
    <scope>IDENTIFICATION</scope>
</reference>
<evidence type="ECO:0000256" key="3">
    <source>
        <dbReference type="ARBA" id="ARBA00022692"/>
    </source>
</evidence>
<feature type="transmembrane region" description="Helical" evidence="8">
    <location>
        <begin position="367"/>
        <end position="386"/>
    </location>
</feature>
<dbReference type="Pfam" id="PF03062">
    <property type="entry name" value="MBOAT"/>
    <property type="match status" value="1"/>
</dbReference>
<feature type="transmembrane region" description="Helical" evidence="8">
    <location>
        <begin position="398"/>
        <end position="419"/>
    </location>
</feature>
<feature type="transmembrane region" description="Helical" evidence="8">
    <location>
        <begin position="326"/>
        <end position="346"/>
    </location>
</feature>
<dbReference type="CTD" id="619373"/>
<dbReference type="PANTHER" id="PTHR13906:SF3">
    <property type="entry name" value="GHRELIN O-ACYLTRANSFERASE"/>
    <property type="match status" value="1"/>
</dbReference>
<keyword evidence="5 8" id="KW-1133">Transmembrane helix</keyword>
<evidence type="ECO:0000256" key="2">
    <source>
        <dbReference type="ARBA" id="ARBA00022679"/>
    </source>
</evidence>
<proteinExistence type="predicted"/>
<keyword evidence="10" id="KW-1185">Reference proteome</keyword>
<reference evidence="9" key="3">
    <citation type="submission" date="2025-09" db="UniProtKB">
        <authorList>
            <consortium name="Ensembl"/>
        </authorList>
    </citation>
    <scope>IDENTIFICATION</scope>
</reference>
<dbReference type="FunCoup" id="A0A7N4Q1R9">
    <property type="interactions" value="31"/>
</dbReference>
<evidence type="ECO:0000256" key="6">
    <source>
        <dbReference type="ARBA" id="ARBA00023136"/>
    </source>
</evidence>
<dbReference type="InParanoid" id="A0A7N4Q1R9"/>
<evidence type="ECO:0000313" key="9">
    <source>
        <dbReference type="Ensembl" id="ENSSHAP00000046120.1"/>
    </source>
</evidence>
<evidence type="ECO:0000256" key="4">
    <source>
        <dbReference type="ARBA" id="ARBA00022824"/>
    </source>
</evidence>
<protein>
    <submittedName>
        <fullName evidence="9">Membrane bound O-acyltransferase domain containing 4</fullName>
    </submittedName>
</protein>
<feature type="transmembrane region" description="Helical" evidence="8">
    <location>
        <begin position="41"/>
        <end position="74"/>
    </location>
</feature>
<dbReference type="GeneTree" id="ENSGT01030000234564"/>
<evidence type="ECO:0000256" key="7">
    <source>
        <dbReference type="ARBA" id="ARBA00023315"/>
    </source>
</evidence>
<dbReference type="Ensembl" id="ENSSHAT00000045837.1">
    <property type="protein sequence ID" value="ENSSHAP00000046120.1"/>
    <property type="gene ID" value="ENSSHAG00000021150.1"/>
</dbReference>
<accession>A0A7N4Q1R9</accession>
<evidence type="ECO:0000313" key="10">
    <source>
        <dbReference type="Proteomes" id="UP000007648"/>
    </source>
</evidence>
<feature type="transmembrane region" description="Helical" evidence="8">
    <location>
        <begin position="229"/>
        <end position="248"/>
    </location>
</feature>
<dbReference type="GO" id="GO:0005789">
    <property type="term" value="C:endoplasmic reticulum membrane"/>
    <property type="evidence" value="ECO:0007669"/>
    <property type="project" value="UniProtKB-SubCell"/>
</dbReference>
<keyword evidence="2" id="KW-0808">Transferase</keyword>
<dbReference type="AlphaFoldDB" id="A0A7N4Q1R9"/>
<dbReference type="GO" id="GO:0016412">
    <property type="term" value="F:serine O-acyltransferase activity"/>
    <property type="evidence" value="ECO:0007669"/>
    <property type="project" value="Ensembl"/>
</dbReference>
<reference evidence="9 10" key="1">
    <citation type="journal article" date="2011" name="Proc. Natl. Acad. Sci. U.S.A.">
        <title>Genetic diversity and population structure of the endangered marsupial Sarcophilus harrisii (Tasmanian devil).</title>
        <authorList>
            <person name="Miller W."/>
            <person name="Hayes V.M."/>
            <person name="Ratan A."/>
            <person name="Petersen D.C."/>
            <person name="Wittekindt N.E."/>
            <person name="Miller J."/>
            <person name="Walenz B."/>
            <person name="Knight J."/>
            <person name="Qi J."/>
            <person name="Zhao F."/>
            <person name="Wang Q."/>
            <person name="Bedoya-Reina O.C."/>
            <person name="Katiyar N."/>
            <person name="Tomsho L.P."/>
            <person name="Kasson L.M."/>
            <person name="Hardie R.A."/>
            <person name="Woodbridge P."/>
            <person name="Tindall E.A."/>
            <person name="Bertelsen M.F."/>
            <person name="Dixon D."/>
            <person name="Pyecroft S."/>
            <person name="Helgen K.M."/>
            <person name="Lesk A.M."/>
            <person name="Pringle T.H."/>
            <person name="Patterson N."/>
            <person name="Zhang Y."/>
            <person name="Kreiss A."/>
            <person name="Woods G.M."/>
            <person name="Jones M.E."/>
            <person name="Schuster S.C."/>
        </authorList>
    </citation>
    <scope>NUCLEOTIDE SEQUENCE [LARGE SCALE GENOMIC DNA]</scope>
</reference>